<name>A0A520KW10_9EURY</name>
<reference evidence="2 3" key="1">
    <citation type="journal article" date="2019" name="Nat. Microbiol.">
        <title>Wide diversity of methane and short-chain alkane metabolisms in uncultured archaea.</title>
        <authorList>
            <person name="Borrel G."/>
            <person name="Adam P.S."/>
            <person name="McKay L.J."/>
            <person name="Chen L.X."/>
            <person name="Sierra-Garcia I.N."/>
            <person name="Sieber C.M."/>
            <person name="Letourneur Q."/>
            <person name="Ghozlane A."/>
            <person name="Andersen G.L."/>
            <person name="Li W.J."/>
            <person name="Hallam S.J."/>
            <person name="Muyzer G."/>
            <person name="de Oliveira V.M."/>
            <person name="Inskeep W.P."/>
            <person name="Banfield J.F."/>
            <person name="Gribaldo S."/>
        </authorList>
    </citation>
    <scope>NUCLEOTIDE SEQUENCE [LARGE SCALE GENOMIC DNA]</scope>
    <source>
        <strain evidence="2">NM1b</strain>
    </source>
</reference>
<sequence>MREYPAVAEDAWLCNTRSKVVERPAVALVLNPEYEEMVTEDDIKSYLTEEVIEKGKMPKYWMPDKIFFVDEIPKTSTGKMNEKSI</sequence>
<dbReference type="SUPFAM" id="SSF56801">
    <property type="entry name" value="Acetyl-CoA synthetase-like"/>
    <property type="match status" value="1"/>
</dbReference>
<dbReference type="Gene3D" id="3.30.300.30">
    <property type="match status" value="1"/>
</dbReference>
<accession>A0A520KW10</accession>
<evidence type="ECO:0000259" key="1">
    <source>
        <dbReference type="Pfam" id="PF13193"/>
    </source>
</evidence>
<proteinExistence type="predicted"/>
<evidence type="ECO:0000313" key="3">
    <source>
        <dbReference type="Proteomes" id="UP000320766"/>
    </source>
</evidence>
<dbReference type="InterPro" id="IPR025110">
    <property type="entry name" value="AMP-bd_C"/>
</dbReference>
<dbReference type="Pfam" id="PF13193">
    <property type="entry name" value="AMP-binding_C"/>
    <property type="match status" value="1"/>
</dbReference>
<dbReference type="Proteomes" id="UP000320766">
    <property type="component" value="Unassembled WGS sequence"/>
</dbReference>
<evidence type="ECO:0000313" key="2">
    <source>
        <dbReference type="EMBL" id="RZN68396.1"/>
    </source>
</evidence>
<dbReference type="EMBL" id="RXIL01000108">
    <property type="protein sequence ID" value="RZN68396.1"/>
    <property type="molecule type" value="Genomic_DNA"/>
</dbReference>
<protein>
    <recommendedName>
        <fullName evidence="1">AMP-binding enzyme C-terminal domain-containing protein</fullName>
    </recommendedName>
</protein>
<dbReference type="AlphaFoldDB" id="A0A520KW10"/>
<gene>
    <name evidence="2" type="ORF">EF807_05990</name>
</gene>
<organism evidence="2 3">
    <name type="scientific">Candidatus Methanolliviera hydrocarbonicum</name>
    <dbReference type="NCBI Taxonomy" id="2491085"/>
    <lineage>
        <taxon>Archaea</taxon>
        <taxon>Methanobacteriati</taxon>
        <taxon>Methanobacteriota</taxon>
        <taxon>Candidatus Methanoliparia</taxon>
        <taxon>Candidatus Methanoliparales</taxon>
        <taxon>Candidatus Methanollivieraceae</taxon>
        <taxon>Candidatus Methanolliviera</taxon>
    </lineage>
</organism>
<dbReference type="InterPro" id="IPR045851">
    <property type="entry name" value="AMP-bd_C_sf"/>
</dbReference>
<feature type="domain" description="AMP-binding enzyme C-terminal" evidence="1">
    <location>
        <begin position="4"/>
        <end position="79"/>
    </location>
</feature>
<comment type="caution">
    <text evidence="2">The sequence shown here is derived from an EMBL/GenBank/DDBJ whole genome shotgun (WGS) entry which is preliminary data.</text>
</comment>